<dbReference type="PANTHER" id="PTHR30349:SF41">
    <property type="entry name" value="INTEGRASE_RECOMBINASE PROTEIN MJ0367-RELATED"/>
    <property type="match status" value="1"/>
</dbReference>
<dbReference type="AlphaFoldDB" id="A0A9R1CUV0"/>
<dbReference type="EMBL" id="JAHLKM010000023">
    <property type="protein sequence ID" value="MCQ4334367.1"/>
    <property type="molecule type" value="Genomic_DNA"/>
</dbReference>
<dbReference type="InterPro" id="IPR013762">
    <property type="entry name" value="Integrase-like_cat_sf"/>
</dbReference>
<dbReference type="SUPFAM" id="SSF56349">
    <property type="entry name" value="DNA breaking-rejoining enzymes"/>
    <property type="match status" value="1"/>
</dbReference>
<keyword evidence="3" id="KW-0233">DNA recombination</keyword>
<keyword evidence="1" id="KW-0229">DNA integration</keyword>
<dbReference type="Proteomes" id="UP001139494">
    <property type="component" value="Unassembled WGS sequence"/>
</dbReference>
<dbReference type="RefSeq" id="WP_256030401.1">
    <property type="nucleotide sequence ID" value="NZ_JAHLKM010000023.1"/>
</dbReference>
<evidence type="ECO:0000259" key="5">
    <source>
        <dbReference type="Pfam" id="PF00589"/>
    </source>
</evidence>
<dbReference type="PANTHER" id="PTHR30349">
    <property type="entry name" value="PHAGE INTEGRASE-RELATED"/>
    <property type="match status" value="1"/>
</dbReference>
<evidence type="ECO:0000256" key="4">
    <source>
        <dbReference type="SAM" id="MobiDB-lite"/>
    </source>
</evidence>
<accession>A0A9R1CUV0</accession>
<comment type="caution">
    <text evidence="6">The sequence shown here is derived from an EMBL/GenBank/DDBJ whole genome shotgun (WGS) entry which is preliminary data.</text>
</comment>
<dbReference type="GO" id="GO:0003677">
    <property type="term" value="F:DNA binding"/>
    <property type="evidence" value="ECO:0007669"/>
    <property type="project" value="UniProtKB-KW"/>
</dbReference>
<dbReference type="InterPro" id="IPR011010">
    <property type="entry name" value="DNA_brk_join_enz"/>
</dbReference>
<name>A0A9R1CUV0_9EURY</name>
<gene>
    <name evidence="6" type="ORF">KM295_12960</name>
</gene>
<dbReference type="Gene3D" id="1.10.443.10">
    <property type="entry name" value="Intergrase catalytic core"/>
    <property type="match status" value="1"/>
</dbReference>
<evidence type="ECO:0000256" key="3">
    <source>
        <dbReference type="ARBA" id="ARBA00023172"/>
    </source>
</evidence>
<proteinExistence type="predicted"/>
<evidence type="ECO:0000256" key="1">
    <source>
        <dbReference type="ARBA" id="ARBA00022908"/>
    </source>
</evidence>
<evidence type="ECO:0000256" key="2">
    <source>
        <dbReference type="ARBA" id="ARBA00023125"/>
    </source>
</evidence>
<evidence type="ECO:0000313" key="6">
    <source>
        <dbReference type="EMBL" id="MCQ4334367.1"/>
    </source>
</evidence>
<dbReference type="GO" id="GO:0006310">
    <property type="term" value="P:DNA recombination"/>
    <property type="evidence" value="ECO:0007669"/>
    <property type="project" value="UniProtKB-KW"/>
</dbReference>
<keyword evidence="7" id="KW-1185">Reference proteome</keyword>
<protein>
    <submittedName>
        <fullName evidence="6">Site-specific integrase</fullName>
    </submittedName>
</protein>
<dbReference type="InterPro" id="IPR002104">
    <property type="entry name" value="Integrase_catalytic"/>
</dbReference>
<dbReference type="CDD" id="cd00397">
    <property type="entry name" value="DNA_BRE_C"/>
    <property type="match status" value="1"/>
</dbReference>
<dbReference type="InterPro" id="IPR050090">
    <property type="entry name" value="Tyrosine_recombinase_XerCD"/>
</dbReference>
<evidence type="ECO:0000313" key="7">
    <source>
        <dbReference type="Proteomes" id="UP001139494"/>
    </source>
</evidence>
<organism evidence="6 7">
    <name type="scientific">Natronomonas aquatica</name>
    <dbReference type="NCBI Taxonomy" id="2841590"/>
    <lineage>
        <taxon>Archaea</taxon>
        <taxon>Methanobacteriati</taxon>
        <taxon>Methanobacteriota</taxon>
        <taxon>Stenosarchaea group</taxon>
        <taxon>Halobacteria</taxon>
        <taxon>Halobacteriales</taxon>
        <taxon>Natronomonadaceae</taxon>
        <taxon>Natronomonas</taxon>
    </lineage>
</organism>
<sequence>MRLVPHADDDGYRVFMEPHEYQKFLECTPRDRAEIACRLGGESSLRKKEVRDATSGGIYKSESPGVNIYFMRVWGKETRKEESKKPRKPWVPRSLVQEIDRYCERKNIRPSEPLYPWSSSTLQNDIEDTRERAAQKTGNNDFLKVTFHDLRRYFATNMFYRQGVNIEFIAVLGGWEDPDYMKDEYLDPYFDDVIQNHLAEKGVLDVETGYKSDSEKALEKIDALLDRTMTLEKTLQSQEQASAEAKKDENSGANHSLVDFS</sequence>
<feature type="region of interest" description="Disordered" evidence="4">
    <location>
        <begin position="235"/>
        <end position="261"/>
    </location>
</feature>
<feature type="domain" description="Tyr recombinase" evidence="5">
    <location>
        <begin position="108"/>
        <end position="187"/>
    </location>
</feature>
<reference evidence="6" key="1">
    <citation type="journal article" date="2023" name="Front. Microbiol.">
        <title>Genomic-based phylogenetic and metabolic analyses of the genus Natronomonas, and description of Natronomonas aquatica sp. nov.</title>
        <authorList>
            <person name="Garcia-Roldan A."/>
            <person name="Duran-Viseras A."/>
            <person name="de la Haba R.R."/>
            <person name="Corral P."/>
            <person name="Sanchez-Porro C."/>
            <person name="Ventosa A."/>
        </authorList>
    </citation>
    <scope>NUCLEOTIDE SEQUENCE</scope>
    <source>
        <strain evidence="6">F2-12</strain>
    </source>
</reference>
<keyword evidence="2" id="KW-0238">DNA-binding</keyword>
<dbReference type="Pfam" id="PF00589">
    <property type="entry name" value="Phage_integrase"/>
    <property type="match status" value="1"/>
</dbReference>
<dbReference type="GO" id="GO:0015074">
    <property type="term" value="P:DNA integration"/>
    <property type="evidence" value="ECO:0007669"/>
    <property type="project" value="UniProtKB-KW"/>
</dbReference>